<comment type="caution">
    <text evidence="4">The sequence shown here is derived from an EMBL/GenBank/DDBJ whole genome shotgun (WGS) entry which is preliminary data.</text>
</comment>
<keyword evidence="5" id="KW-1185">Reference proteome</keyword>
<dbReference type="EMBL" id="SJSM01000001">
    <property type="protein sequence ID" value="TCC99395.1"/>
    <property type="molecule type" value="Genomic_DNA"/>
</dbReference>
<dbReference type="Gene3D" id="2.60.40.10">
    <property type="entry name" value="Immunoglobulins"/>
    <property type="match status" value="1"/>
</dbReference>
<protein>
    <submittedName>
        <fullName evidence="4">DUF4962 domain-containing protein</fullName>
    </submittedName>
</protein>
<dbReference type="InterPro" id="IPR032518">
    <property type="entry name" value="HepII_N"/>
</dbReference>
<dbReference type="InterPro" id="IPR012480">
    <property type="entry name" value="Hepar_II_III_C"/>
</dbReference>
<gene>
    <name evidence="4" type="ORF">EZ444_01590</name>
</gene>
<dbReference type="InterPro" id="IPR013783">
    <property type="entry name" value="Ig-like_fold"/>
</dbReference>
<dbReference type="RefSeq" id="WP_131606557.1">
    <property type="nucleotide sequence ID" value="NZ_SJSM01000001.1"/>
</dbReference>
<dbReference type="InterPro" id="IPR008929">
    <property type="entry name" value="Chondroitin_lyas"/>
</dbReference>
<feature type="domain" description="Heparinase II/III-like C-terminal" evidence="2">
    <location>
        <begin position="503"/>
        <end position="699"/>
    </location>
</feature>
<dbReference type="Pfam" id="PF16332">
    <property type="entry name" value="DUF4962"/>
    <property type="match status" value="1"/>
</dbReference>
<sequence length="880" mass="99431">MATSLAIILQSALLFSPVNQTDQQQVIKQLDTGMLHPRTREWAYPVNRVEVPNDSPYLLWPGIKGKTVKYKVLLATDSLFKKDVIAGAEQRWAVYPLHRSLKPGRWYWKYAAVEQAGGKWNWSPVYDFVVKKKAKNLAVSPAVSTVLEKSKAAHPRLWGMNKDADAFYTNNQQNPEAKLFIAASTKLLGQPLPEEKPTRPRDTTGMTALQRKQMVEFMYHGFGEKVATPIRNLCIAYQLSKDERFIKEAIKRAVHVAKMNPESLATRDDFNNGNILEGLAWLYDAGYKLLTAEEKAVLKKTIGIRGQRIYEGLPNRFELQMCDNHVWQHILRNFSIAAVAVAGDLPEANEWLTYVYEVWTARFPVLGTNDGGWHEGNGYFRVHYETLIYLPELFGNISGIDYFKQPWMQNLPYYLLYSYPPNSTSTAVGDMHENLKGVVKMQAIFADALSMKMNNPYLNWYVSEIKKSKPEYFKGNDDFQLFRLLNFNPKVLRKTALPSALPKGREFRDIGLAAMHSDLTHADNELASYLMANPFGAAGHGHAAQNAFTINYKGKKVFGGTGFYSNFSDAHNLLDYRSSRGYNTILADSLGQRIGEDGYGWMPRFMTGEHIQYALGDASNAYGEVTTDFWLGRFKEIGIKADQSSGYGNSGVKLYRRHMLQLDSNYVVLYDELEADKPVKWTTQLHSPFVMNGKSTANALQQQFDVKIGFGSVSAAIYAHTPLQMVIHDKYNYPAKNWKGKTDDEGNIIEFKSQWHAGVSTVNPVQVNRFLTIIQLKNKTVEVIKVVNDAKGLYNLKVGDWDIIAELNSANPASLVVKSAVENAAFSYGAMAIKMNGKAYEHRLKGSSMLIEFKNNALNRQEVVDSWPDVVNFDAGFKRK</sequence>
<evidence type="ECO:0000259" key="3">
    <source>
        <dbReference type="Pfam" id="PF16332"/>
    </source>
</evidence>
<dbReference type="Gene3D" id="2.70.98.70">
    <property type="match status" value="1"/>
</dbReference>
<reference evidence="4 5" key="1">
    <citation type="submission" date="2019-02" db="EMBL/GenBank/DDBJ databases">
        <title>Pedobacter sp. RP-3-8 sp. nov., isolated from Arctic soil.</title>
        <authorList>
            <person name="Dahal R.H."/>
        </authorList>
    </citation>
    <scope>NUCLEOTIDE SEQUENCE [LARGE SCALE GENOMIC DNA]</scope>
    <source>
        <strain evidence="4 5">RP-3-8</strain>
    </source>
</reference>
<dbReference type="OrthoDB" id="9772435at2"/>
<proteinExistence type="predicted"/>
<accession>A0A4R0NG46</accession>
<dbReference type="AlphaFoldDB" id="A0A4R0NG46"/>
<comment type="subcellular location">
    <subcellularLocation>
        <location evidence="1">Cell envelope</location>
    </subcellularLocation>
</comment>
<dbReference type="GO" id="GO:0030313">
    <property type="term" value="C:cell envelope"/>
    <property type="evidence" value="ECO:0007669"/>
    <property type="project" value="UniProtKB-SubCell"/>
</dbReference>
<feature type="domain" description="Heparinase II N-terminal" evidence="3">
    <location>
        <begin position="35"/>
        <end position="486"/>
    </location>
</feature>
<evidence type="ECO:0000313" key="4">
    <source>
        <dbReference type="EMBL" id="TCC99395.1"/>
    </source>
</evidence>
<evidence type="ECO:0000313" key="5">
    <source>
        <dbReference type="Proteomes" id="UP000291117"/>
    </source>
</evidence>
<dbReference type="Proteomes" id="UP000291117">
    <property type="component" value="Unassembled WGS sequence"/>
</dbReference>
<organism evidence="4 5">
    <name type="scientific">Pedobacter hiemivivus</name>
    <dbReference type="NCBI Taxonomy" id="2530454"/>
    <lineage>
        <taxon>Bacteria</taxon>
        <taxon>Pseudomonadati</taxon>
        <taxon>Bacteroidota</taxon>
        <taxon>Sphingobacteriia</taxon>
        <taxon>Sphingobacteriales</taxon>
        <taxon>Sphingobacteriaceae</taxon>
        <taxon>Pedobacter</taxon>
    </lineage>
</organism>
<evidence type="ECO:0000259" key="2">
    <source>
        <dbReference type="Pfam" id="PF07940"/>
    </source>
</evidence>
<name>A0A4R0NG46_9SPHI</name>
<dbReference type="SUPFAM" id="SSF48230">
    <property type="entry name" value="Chondroitin AC/alginate lyase"/>
    <property type="match status" value="1"/>
</dbReference>
<evidence type="ECO:0000256" key="1">
    <source>
        <dbReference type="ARBA" id="ARBA00004196"/>
    </source>
</evidence>
<dbReference type="Gene3D" id="1.50.10.100">
    <property type="entry name" value="Chondroitin AC/alginate lyase"/>
    <property type="match status" value="1"/>
</dbReference>
<dbReference type="GO" id="GO:0016829">
    <property type="term" value="F:lyase activity"/>
    <property type="evidence" value="ECO:0007669"/>
    <property type="project" value="InterPro"/>
</dbReference>
<dbReference type="Pfam" id="PF07940">
    <property type="entry name" value="Hepar_II_III_C"/>
    <property type="match status" value="1"/>
</dbReference>